<dbReference type="EMBL" id="CP010519">
    <property type="protein sequence ID" value="AJE86652.1"/>
    <property type="molecule type" value="Genomic_DNA"/>
</dbReference>
<keyword evidence="1" id="KW-1133">Transmembrane helix</keyword>
<dbReference type="SUPFAM" id="SSF103196">
    <property type="entry name" value="Roadblock/LC7 domain"/>
    <property type="match status" value="1"/>
</dbReference>
<dbReference type="Pfam" id="PF03259">
    <property type="entry name" value="Robl_LC7"/>
    <property type="match status" value="1"/>
</dbReference>
<evidence type="ECO:0000256" key="1">
    <source>
        <dbReference type="SAM" id="Phobius"/>
    </source>
</evidence>
<dbReference type="AlphaFoldDB" id="A0A0B5F853"/>
<dbReference type="SMART" id="SM00960">
    <property type="entry name" value="Robl_LC7"/>
    <property type="match status" value="1"/>
</dbReference>
<dbReference type="PANTHER" id="PTHR36222">
    <property type="entry name" value="SERINE PROTEASE INHIBITOR RV3364C"/>
    <property type="match status" value="1"/>
</dbReference>
<dbReference type="Proteomes" id="UP000031523">
    <property type="component" value="Chromosome"/>
</dbReference>
<proteinExistence type="predicted"/>
<dbReference type="PANTHER" id="PTHR36222:SF1">
    <property type="entry name" value="SERINE PROTEASE INHIBITOR RV3364C"/>
    <property type="match status" value="1"/>
</dbReference>
<keyword evidence="1" id="KW-0812">Transmembrane</keyword>
<reference evidence="3 4" key="1">
    <citation type="submission" date="2015-01" db="EMBL/GenBank/DDBJ databases">
        <title>Enhanced salinomycin production by adjusting the supply of polyketide extender units in Streptomyce albus DSM 41398.</title>
        <authorList>
            <person name="Lu C."/>
        </authorList>
    </citation>
    <scope>NUCLEOTIDE SEQUENCE [LARGE SCALE GENOMIC DNA]</scope>
    <source>
        <strain evidence="4">ATCC 21838 / DSM 41398 / FERM P-419 / JCM 4703 / NBRC 107858</strain>
    </source>
</reference>
<dbReference type="STRING" id="1888.Salbus254_5470"/>
<dbReference type="InterPro" id="IPR004942">
    <property type="entry name" value="Roadblock/LAMTOR2_dom"/>
</dbReference>
<feature type="transmembrane region" description="Helical" evidence="1">
    <location>
        <begin position="76"/>
        <end position="98"/>
    </location>
</feature>
<evidence type="ECO:0000259" key="2">
    <source>
        <dbReference type="SMART" id="SM00960"/>
    </source>
</evidence>
<gene>
    <name evidence="3" type="ORF">SLNWT_6276</name>
</gene>
<evidence type="ECO:0000313" key="3">
    <source>
        <dbReference type="EMBL" id="AJE86652.1"/>
    </source>
</evidence>
<dbReference type="Gene3D" id="3.30.450.30">
    <property type="entry name" value="Dynein light chain 2a, cytoplasmic"/>
    <property type="match status" value="1"/>
</dbReference>
<accession>A0A0B5F853</accession>
<sequence length="135" mass="14320">MIHQRANFDWMLKELADGVPQTRQIVVLSADGLRIAQYGGDPDAADRIAAACAGLQSLAAAVATEIPESDGRMRMVIIEVSGGFFYLMAAGAGAYLAVLAEETVDAGLIGNRMRDLVVRIGAHLTSPPRRDGQPV</sequence>
<feature type="domain" description="Roadblock/LAMTOR2" evidence="2">
    <location>
        <begin position="9"/>
        <end position="100"/>
    </location>
</feature>
<keyword evidence="1" id="KW-0472">Membrane</keyword>
<keyword evidence="4" id="KW-1185">Reference proteome</keyword>
<dbReference type="KEGG" id="sals:SLNWT_6276"/>
<protein>
    <submittedName>
        <fullName evidence="3">RarB</fullName>
    </submittedName>
</protein>
<evidence type="ECO:0000313" key="4">
    <source>
        <dbReference type="Proteomes" id="UP000031523"/>
    </source>
</evidence>
<organism evidence="3 4">
    <name type="scientific">Streptomyces albus (strain ATCC 21838 / DSM 41398 / FERM P-419 / JCM 4703 / NBRC 107858)</name>
    <dbReference type="NCBI Taxonomy" id="1081613"/>
    <lineage>
        <taxon>Bacteria</taxon>
        <taxon>Bacillati</taxon>
        <taxon>Actinomycetota</taxon>
        <taxon>Actinomycetes</taxon>
        <taxon>Kitasatosporales</taxon>
        <taxon>Streptomycetaceae</taxon>
        <taxon>Streptomyces</taxon>
    </lineage>
</organism>
<name>A0A0B5F853_STRA4</name>
<dbReference type="InterPro" id="IPR053141">
    <property type="entry name" value="Mycobact_SerProt_Inhib_Rv3364c"/>
</dbReference>